<keyword evidence="2" id="KW-1185">Reference proteome</keyword>
<protein>
    <submittedName>
        <fullName evidence="1">ATP-dependent DNA helicase</fullName>
    </submittedName>
</protein>
<keyword evidence="1" id="KW-0547">Nucleotide-binding</keyword>
<keyword evidence="1" id="KW-0347">Helicase</keyword>
<accession>A0A6G0Z221</accession>
<organism evidence="1 2">
    <name type="scientific">Aphis craccivora</name>
    <name type="common">Cowpea aphid</name>
    <dbReference type="NCBI Taxonomy" id="307492"/>
    <lineage>
        <taxon>Eukaryota</taxon>
        <taxon>Metazoa</taxon>
        <taxon>Ecdysozoa</taxon>
        <taxon>Arthropoda</taxon>
        <taxon>Hexapoda</taxon>
        <taxon>Insecta</taxon>
        <taxon>Pterygota</taxon>
        <taxon>Neoptera</taxon>
        <taxon>Paraneoptera</taxon>
        <taxon>Hemiptera</taxon>
        <taxon>Sternorrhyncha</taxon>
        <taxon>Aphidomorpha</taxon>
        <taxon>Aphidoidea</taxon>
        <taxon>Aphididae</taxon>
        <taxon>Aphidini</taxon>
        <taxon>Aphis</taxon>
        <taxon>Aphis</taxon>
    </lineage>
</organism>
<dbReference type="EMBL" id="VUJU01001577">
    <property type="protein sequence ID" value="KAF0764664.1"/>
    <property type="molecule type" value="Genomic_DNA"/>
</dbReference>
<proteinExistence type="predicted"/>
<evidence type="ECO:0000313" key="2">
    <source>
        <dbReference type="Proteomes" id="UP000478052"/>
    </source>
</evidence>
<evidence type="ECO:0000313" key="1">
    <source>
        <dbReference type="EMBL" id="KAF0764664.1"/>
    </source>
</evidence>
<name>A0A6G0Z221_APHCR</name>
<dbReference type="GO" id="GO:0004386">
    <property type="term" value="F:helicase activity"/>
    <property type="evidence" value="ECO:0007669"/>
    <property type="project" value="UniProtKB-KW"/>
</dbReference>
<dbReference type="Proteomes" id="UP000478052">
    <property type="component" value="Unassembled WGS sequence"/>
</dbReference>
<reference evidence="1 2" key="1">
    <citation type="submission" date="2019-08" db="EMBL/GenBank/DDBJ databases">
        <title>Whole genome of Aphis craccivora.</title>
        <authorList>
            <person name="Voronova N.V."/>
            <person name="Shulinski R.S."/>
            <person name="Bandarenka Y.V."/>
            <person name="Zhorov D.G."/>
            <person name="Warner D."/>
        </authorList>
    </citation>
    <scope>NUCLEOTIDE SEQUENCE [LARGE SCALE GENOMIC DNA]</scope>
    <source>
        <strain evidence="1">180601</strain>
        <tissue evidence="1">Whole Body</tissue>
    </source>
</reference>
<sequence>MTKKIDWHRSKCLQFSGATHFCDDHQQSIQGQLLLQVFAMNSESPCISHGQLYYVACLRVGKPSDLFAYAPEGRTKNITAGGCGDDVSGPADEVGSGGGGGGGVIERYIAAPNEVLFGRNRYHGYDCGRLSAAAVAAASPPSAPPRGRHPNHRRRRNYCTALVPSTVLPVLFATHAEHERLARTHTPERITRGLQVAAVVRCAANHCTQPRFLLLPPRCTAHAVRPAAAESDRLTLPPVAFRPDVS</sequence>
<keyword evidence="1" id="KW-0067">ATP-binding</keyword>
<gene>
    <name evidence="1" type="ORF">FWK35_00015154</name>
</gene>
<keyword evidence="1" id="KW-0378">Hydrolase</keyword>
<comment type="caution">
    <text evidence="1">The sequence shown here is derived from an EMBL/GenBank/DDBJ whole genome shotgun (WGS) entry which is preliminary data.</text>
</comment>
<dbReference type="AlphaFoldDB" id="A0A6G0Z221"/>